<accession>A0A5D0MFY2</accession>
<evidence type="ECO:0000256" key="1">
    <source>
        <dbReference type="SAM" id="Phobius"/>
    </source>
</evidence>
<dbReference type="Proteomes" id="UP000323337">
    <property type="component" value="Unassembled WGS sequence"/>
</dbReference>
<reference evidence="2 3" key="1">
    <citation type="submission" date="2019-08" db="EMBL/GenBank/DDBJ databases">
        <title>Genomic characterization of a novel candidate phylum (ARYD3) from a high temperature, high salinity tertiary oil reservoir in north central Oklahoma, USA.</title>
        <authorList>
            <person name="Youssef N.H."/>
            <person name="Yadav A."/>
            <person name="Elshahed M.S."/>
        </authorList>
    </citation>
    <scope>NUCLEOTIDE SEQUENCE [LARGE SCALE GENOMIC DNA]</scope>
    <source>
        <strain evidence="2">ARYD1</strain>
    </source>
</reference>
<comment type="caution">
    <text evidence="2">The sequence shown here is derived from an EMBL/GenBank/DDBJ whole genome shotgun (WGS) entry which is preliminary data.</text>
</comment>
<dbReference type="InterPro" id="IPR012902">
    <property type="entry name" value="N_methyl_site"/>
</dbReference>
<keyword evidence="1" id="KW-0812">Transmembrane</keyword>
<dbReference type="NCBIfam" id="TIGR02532">
    <property type="entry name" value="IV_pilin_GFxxxE"/>
    <property type="match status" value="1"/>
</dbReference>
<evidence type="ECO:0000313" key="2">
    <source>
        <dbReference type="EMBL" id="TYB32614.1"/>
    </source>
</evidence>
<keyword evidence="1" id="KW-0472">Membrane</keyword>
<sequence length="316" mass="34684">MKKGFTLIELLVSMAIFAILITGVYYTYISLYSDYKHQTVNVESEIENLLGQNIIRLDIEHAGMGVPDNSSIDPIEWDNTAKHLKIVSSVNSTDQASLKWALIDCDNGTWSKLSGDDLSDPVTFINVFTLAEDNGSTTWGACPGNFVYTAYPSRTNIAIKLSNDTNGTSGYTGALKICNEGTYNLLRGVGGNSGKNDNRGSHIIDCVADFNVTFDYDEDGGGTLDADEYDLSKSVPDPDKINAVNVYLLVQEGKYDQSLNFTNKVDSGKYVLKDKDQDGNCDAGDDICLDLPTGYEHYKWNPIVMKVKPMGPINDD</sequence>
<proteinExistence type="predicted"/>
<dbReference type="SUPFAM" id="SSF54523">
    <property type="entry name" value="Pili subunits"/>
    <property type="match status" value="1"/>
</dbReference>
<feature type="transmembrane region" description="Helical" evidence="1">
    <location>
        <begin position="7"/>
        <end position="28"/>
    </location>
</feature>
<dbReference type="InterPro" id="IPR045584">
    <property type="entry name" value="Pilin-like"/>
</dbReference>
<dbReference type="EMBL" id="VSIV01000307">
    <property type="protein sequence ID" value="TYB32614.1"/>
    <property type="molecule type" value="Genomic_DNA"/>
</dbReference>
<protein>
    <submittedName>
        <fullName evidence="2">Prepilin-type N-terminal cleavage/methylation domain-containing protein</fullName>
    </submittedName>
</protein>
<dbReference type="PROSITE" id="PS00409">
    <property type="entry name" value="PROKAR_NTER_METHYL"/>
    <property type="match status" value="1"/>
</dbReference>
<keyword evidence="1" id="KW-1133">Transmembrane helix</keyword>
<name>A0A5D0MFY2_FLESI</name>
<dbReference type="RefSeq" id="WP_303701872.1">
    <property type="nucleotide sequence ID" value="NZ_VSIV01000307.1"/>
</dbReference>
<gene>
    <name evidence="2" type="ORF">FXF49_10610</name>
</gene>
<evidence type="ECO:0000313" key="3">
    <source>
        <dbReference type="Proteomes" id="UP000323337"/>
    </source>
</evidence>
<dbReference type="Pfam" id="PF07963">
    <property type="entry name" value="N_methyl"/>
    <property type="match status" value="1"/>
</dbReference>
<dbReference type="AlphaFoldDB" id="A0A5D0MFY2"/>
<organism evidence="2 3">
    <name type="scientific">Flexistipes sinusarabici</name>
    <dbReference type="NCBI Taxonomy" id="2352"/>
    <lineage>
        <taxon>Bacteria</taxon>
        <taxon>Pseudomonadati</taxon>
        <taxon>Deferribacterota</taxon>
        <taxon>Deferribacteres</taxon>
        <taxon>Deferribacterales</taxon>
        <taxon>Flexistipitaceae</taxon>
        <taxon>Flexistipes</taxon>
    </lineage>
</organism>